<keyword evidence="3" id="KW-1185">Reference proteome</keyword>
<name>A0AAV5UUA0_9BILA</name>
<proteinExistence type="predicted"/>
<evidence type="ECO:0000313" key="3">
    <source>
        <dbReference type="Proteomes" id="UP001432322"/>
    </source>
</evidence>
<feature type="compositionally biased region" description="Polar residues" evidence="1">
    <location>
        <begin position="34"/>
        <end position="54"/>
    </location>
</feature>
<evidence type="ECO:0000313" key="2">
    <source>
        <dbReference type="EMBL" id="GMT09763.1"/>
    </source>
</evidence>
<dbReference type="Proteomes" id="UP001432322">
    <property type="component" value="Unassembled WGS sequence"/>
</dbReference>
<feature type="region of interest" description="Disordered" evidence="1">
    <location>
        <begin position="22"/>
        <end position="62"/>
    </location>
</feature>
<reference evidence="2" key="1">
    <citation type="submission" date="2023-10" db="EMBL/GenBank/DDBJ databases">
        <title>Genome assembly of Pristionchus species.</title>
        <authorList>
            <person name="Yoshida K."/>
            <person name="Sommer R.J."/>
        </authorList>
    </citation>
    <scope>NUCLEOTIDE SEQUENCE</scope>
    <source>
        <strain evidence="2">RS5133</strain>
    </source>
</reference>
<comment type="caution">
    <text evidence="2">The sequence shown here is derived from an EMBL/GenBank/DDBJ whole genome shotgun (WGS) entry which is preliminary data.</text>
</comment>
<sequence>HLLVGPQAHLGAAFLVSLGGARANSRASPRRGNSDTAITTSDGTGSVGSLSTCTPLRAYSDN</sequence>
<dbReference type="AlphaFoldDB" id="A0AAV5UUA0"/>
<evidence type="ECO:0000256" key="1">
    <source>
        <dbReference type="SAM" id="MobiDB-lite"/>
    </source>
</evidence>
<dbReference type="EMBL" id="BTSY01000001">
    <property type="protein sequence ID" value="GMT09763.1"/>
    <property type="molecule type" value="Genomic_DNA"/>
</dbReference>
<gene>
    <name evidence="2" type="ORF">PFISCL1PPCAC_1060</name>
</gene>
<protein>
    <submittedName>
        <fullName evidence="2">Uncharacterized protein</fullName>
    </submittedName>
</protein>
<accession>A0AAV5UUA0</accession>
<feature type="non-terminal residue" evidence="2">
    <location>
        <position position="1"/>
    </location>
</feature>
<organism evidence="2 3">
    <name type="scientific">Pristionchus fissidentatus</name>
    <dbReference type="NCBI Taxonomy" id="1538716"/>
    <lineage>
        <taxon>Eukaryota</taxon>
        <taxon>Metazoa</taxon>
        <taxon>Ecdysozoa</taxon>
        <taxon>Nematoda</taxon>
        <taxon>Chromadorea</taxon>
        <taxon>Rhabditida</taxon>
        <taxon>Rhabditina</taxon>
        <taxon>Diplogasteromorpha</taxon>
        <taxon>Diplogasteroidea</taxon>
        <taxon>Neodiplogasteridae</taxon>
        <taxon>Pristionchus</taxon>
    </lineage>
</organism>